<dbReference type="HOGENOM" id="CLU_1941514_0_0_1"/>
<sequence length="130" mass="14485">MSSASKYSLSFVFIRVYNLVDRKLTQEHHLRGCQMSDVAWRRFFVDVDDHAASGDGRSARCQAPHAPRGRQWPTPPSSFSSSWLSCSVVLAFCSLVEVVPCRNASHAVGTLGQGDMTRPAVQWRAWPMST</sequence>
<reference evidence="2" key="2">
    <citation type="submission" date="2018-05" db="EMBL/GenBank/DDBJ databases">
        <title>OpunRS2 (Oryza punctata Reference Sequence Version 2).</title>
        <authorList>
            <person name="Zhang J."/>
            <person name="Kudrna D."/>
            <person name="Lee S."/>
            <person name="Talag J."/>
            <person name="Welchert J."/>
            <person name="Wing R.A."/>
        </authorList>
    </citation>
    <scope>NUCLEOTIDE SEQUENCE [LARGE SCALE GENOMIC DNA]</scope>
</reference>
<proteinExistence type="predicted"/>
<dbReference type="Proteomes" id="UP000026962">
    <property type="component" value="Chromosome 4"/>
</dbReference>
<dbReference type="AlphaFoldDB" id="A0A0E0KT70"/>
<accession>A0A0E0KT70</accession>
<evidence type="ECO:0000256" key="1">
    <source>
        <dbReference type="SAM" id="MobiDB-lite"/>
    </source>
</evidence>
<dbReference type="Gramene" id="OPUNC04G17460.1">
    <property type="protein sequence ID" value="OPUNC04G17460.1"/>
    <property type="gene ID" value="OPUNC04G17460"/>
</dbReference>
<dbReference type="EnsemblPlants" id="OPUNC04G17460.1">
    <property type="protein sequence ID" value="OPUNC04G17460.1"/>
    <property type="gene ID" value="OPUNC04G17460"/>
</dbReference>
<name>A0A0E0KT70_ORYPU</name>
<keyword evidence="3" id="KW-1185">Reference proteome</keyword>
<reference evidence="2" key="1">
    <citation type="submission" date="2015-04" db="UniProtKB">
        <authorList>
            <consortium name="EnsemblPlants"/>
        </authorList>
    </citation>
    <scope>IDENTIFICATION</scope>
</reference>
<evidence type="ECO:0000313" key="2">
    <source>
        <dbReference type="EnsemblPlants" id="OPUNC04G17460.1"/>
    </source>
</evidence>
<feature type="region of interest" description="Disordered" evidence="1">
    <location>
        <begin position="55"/>
        <end position="74"/>
    </location>
</feature>
<protein>
    <submittedName>
        <fullName evidence="2">Uncharacterized protein</fullName>
    </submittedName>
</protein>
<organism evidence="2">
    <name type="scientific">Oryza punctata</name>
    <name type="common">Red rice</name>
    <dbReference type="NCBI Taxonomy" id="4537"/>
    <lineage>
        <taxon>Eukaryota</taxon>
        <taxon>Viridiplantae</taxon>
        <taxon>Streptophyta</taxon>
        <taxon>Embryophyta</taxon>
        <taxon>Tracheophyta</taxon>
        <taxon>Spermatophyta</taxon>
        <taxon>Magnoliopsida</taxon>
        <taxon>Liliopsida</taxon>
        <taxon>Poales</taxon>
        <taxon>Poaceae</taxon>
        <taxon>BOP clade</taxon>
        <taxon>Oryzoideae</taxon>
        <taxon>Oryzeae</taxon>
        <taxon>Oryzinae</taxon>
        <taxon>Oryza</taxon>
    </lineage>
</organism>
<evidence type="ECO:0000313" key="3">
    <source>
        <dbReference type="Proteomes" id="UP000026962"/>
    </source>
</evidence>